<gene>
    <name evidence="1" type="ORF">KFL_002060130</name>
</gene>
<sequence length="118" mass="12891">MPTFNCCGIPCYKVGHDPNEHACCSGTCCMRFWTCAICWECSEEKVQCCCFSCRNKSHRTTTDPYKNHHGHGIATTAPPQQAMGYPQAGSAPYNTHAATPAGYASYPAAEKPVKTTTY</sequence>
<organism evidence="1 2">
    <name type="scientific">Klebsormidium nitens</name>
    <name type="common">Green alga</name>
    <name type="synonym">Ulothrix nitens</name>
    <dbReference type="NCBI Taxonomy" id="105231"/>
    <lineage>
        <taxon>Eukaryota</taxon>
        <taxon>Viridiplantae</taxon>
        <taxon>Streptophyta</taxon>
        <taxon>Klebsormidiophyceae</taxon>
        <taxon>Klebsormidiales</taxon>
        <taxon>Klebsormidiaceae</taxon>
        <taxon>Klebsormidium</taxon>
    </lineage>
</organism>
<evidence type="ECO:0000313" key="2">
    <source>
        <dbReference type="Proteomes" id="UP000054558"/>
    </source>
</evidence>
<name>A0A1Y1I4B0_KLENI</name>
<dbReference type="AlphaFoldDB" id="A0A1Y1I4B0"/>
<evidence type="ECO:0000313" key="1">
    <source>
        <dbReference type="EMBL" id="GAQ84792.1"/>
    </source>
</evidence>
<dbReference type="Proteomes" id="UP000054558">
    <property type="component" value="Unassembled WGS sequence"/>
</dbReference>
<reference evidence="1 2" key="1">
    <citation type="journal article" date="2014" name="Nat. Commun.">
        <title>Klebsormidium flaccidum genome reveals primary factors for plant terrestrial adaptation.</title>
        <authorList>
            <person name="Hori K."/>
            <person name="Maruyama F."/>
            <person name="Fujisawa T."/>
            <person name="Togashi T."/>
            <person name="Yamamoto N."/>
            <person name="Seo M."/>
            <person name="Sato S."/>
            <person name="Yamada T."/>
            <person name="Mori H."/>
            <person name="Tajima N."/>
            <person name="Moriyama T."/>
            <person name="Ikeuchi M."/>
            <person name="Watanabe M."/>
            <person name="Wada H."/>
            <person name="Kobayashi K."/>
            <person name="Saito M."/>
            <person name="Masuda T."/>
            <person name="Sasaki-Sekimoto Y."/>
            <person name="Mashiguchi K."/>
            <person name="Awai K."/>
            <person name="Shimojima M."/>
            <person name="Masuda S."/>
            <person name="Iwai M."/>
            <person name="Nobusawa T."/>
            <person name="Narise T."/>
            <person name="Kondo S."/>
            <person name="Saito H."/>
            <person name="Sato R."/>
            <person name="Murakawa M."/>
            <person name="Ihara Y."/>
            <person name="Oshima-Yamada Y."/>
            <person name="Ohtaka K."/>
            <person name="Satoh M."/>
            <person name="Sonobe K."/>
            <person name="Ishii M."/>
            <person name="Ohtani R."/>
            <person name="Kanamori-Sato M."/>
            <person name="Honoki R."/>
            <person name="Miyazaki D."/>
            <person name="Mochizuki H."/>
            <person name="Umetsu J."/>
            <person name="Higashi K."/>
            <person name="Shibata D."/>
            <person name="Kamiya Y."/>
            <person name="Sato N."/>
            <person name="Nakamura Y."/>
            <person name="Tabata S."/>
            <person name="Ida S."/>
            <person name="Kurokawa K."/>
            <person name="Ohta H."/>
        </authorList>
    </citation>
    <scope>NUCLEOTIDE SEQUENCE [LARGE SCALE GENOMIC DNA]</scope>
    <source>
        <strain evidence="1 2">NIES-2285</strain>
    </source>
</reference>
<accession>A0A1Y1I4B0</accession>
<dbReference type="EMBL" id="DF237155">
    <property type="protein sequence ID" value="GAQ84792.1"/>
    <property type="molecule type" value="Genomic_DNA"/>
</dbReference>
<protein>
    <submittedName>
        <fullName evidence="1">Uncharacterized protein</fullName>
    </submittedName>
</protein>
<keyword evidence="2" id="KW-1185">Reference proteome</keyword>
<proteinExistence type="predicted"/>